<dbReference type="Pfam" id="PF00107">
    <property type="entry name" value="ADH_zinc_N"/>
    <property type="match status" value="1"/>
</dbReference>
<reference evidence="8" key="1">
    <citation type="submission" date="2020-11" db="EMBL/GenBank/DDBJ databases">
        <authorList>
            <consortium name="DOE Joint Genome Institute"/>
            <person name="Ahrendt S."/>
            <person name="Riley R."/>
            <person name="Andreopoulos W."/>
            <person name="Labutti K."/>
            <person name="Pangilinan J."/>
            <person name="Ruiz-Duenas F.J."/>
            <person name="Barrasa J.M."/>
            <person name="Sanchez-Garcia M."/>
            <person name="Camarero S."/>
            <person name="Miyauchi S."/>
            <person name="Serrano A."/>
            <person name="Linde D."/>
            <person name="Babiker R."/>
            <person name="Drula E."/>
            <person name="Ayuso-Fernandez I."/>
            <person name="Pacheco R."/>
            <person name="Padilla G."/>
            <person name="Ferreira P."/>
            <person name="Barriuso J."/>
            <person name="Kellner H."/>
            <person name="Castanera R."/>
            <person name="Alfaro M."/>
            <person name="Ramirez L."/>
            <person name="Pisabarro A.G."/>
            <person name="Kuo A."/>
            <person name="Tritt A."/>
            <person name="Lipzen A."/>
            <person name="He G."/>
            <person name="Yan M."/>
            <person name="Ng V."/>
            <person name="Cullen D."/>
            <person name="Martin F."/>
            <person name="Rosso M.-N."/>
            <person name="Henrissat B."/>
            <person name="Hibbett D."/>
            <person name="Martinez A.T."/>
            <person name="Grigoriev I.V."/>
        </authorList>
    </citation>
    <scope>NUCLEOTIDE SEQUENCE</scope>
    <source>
        <strain evidence="8">CBS 247.69</strain>
    </source>
</reference>
<evidence type="ECO:0000313" key="9">
    <source>
        <dbReference type="Proteomes" id="UP000807353"/>
    </source>
</evidence>
<name>A0A9P5Y0H1_9AGAR</name>
<dbReference type="Pfam" id="PF08240">
    <property type="entry name" value="ADH_N"/>
    <property type="match status" value="1"/>
</dbReference>
<dbReference type="InterPro" id="IPR013154">
    <property type="entry name" value="ADH-like_N"/>
</dbReference>
<dbReference type="SUPFAM" id="SSF50129">
    <property type="entry name" value="GroES-like"/>
    <property type="match status" value="1"/>
</dbReference>
<gene>
    <name evidence="8" type="ORF">BDZ94DRAFT_1223726</name>
</gene>
<sequence length="359" mass="38060">MKAARYYGPGDVRVEQIPEPEPKRGQVKIKIAWNGICGTDLHAYLAPFIKFPTNTVPNEITGETLPVTLGHEFSGIIVGLGEGVDSEKHSIGQAVCVEPIFSCMKINTCAACRAGTRNLCNDVNVIGIGGFGGGLAEYIAVDENFVHTLPDNVSLEVGACIEPLAVAWYAVKRSSFKSGDKVLICGAGPIGIFLLKVLRSLDPTAVIVTCEPTVLRRSVSLEHGATIAVDPASTDVVSAVHAVTEGQGVDIAFDAAGVQESMNACLHSVKARGLIVNVASWEQIPKVDTNLMLLREITITASNTYTGIHPELLQAVGSGKLSGIESLVTSKVSLEDVVDKGIKSLLTEKDKNVKILIHP</sequence>
<dbReference type="GO" id="GO:0034079">
    <property type="term" value="P:butanediol biosynthetic process"/>
    <property type="evidence" value="ECO:0007669"/>
    <property type="project" value="TreeGrafter"/>
</dbReference>
<keyword evidence="3 6" id="KW-0479">Metal-binding</keyword>
<protein>
    <submittedName>
        <fullName evidence="8">Alcohol dehydrogenase GroES domain protein</fullName>
    </submittedName>
</protein>
<dbReference type="InterPro" id="IPR011032">
    <property type="entry name" value="GroES-like_sf"/>
</dbReference>
<comment type="cofactor">
    <cofactor evidence="1 6">
        <name>Zn(2+)</name>
        <dbReference type="ChEBI" id="CHEBI:29105"/>
    </cofactor>
</comment>
<comment type="caution">
    <text evidence="8">The sequence shown here is derived from an EMBL/GenBank/DDBJ whole genome shotgun (WGS) entry which is preliminary data.</text>
</comment>
<dbReference type="PROSITE" id="PS00059">
    <property type="entry name" value="ADH_ZINC"/>
    <property type="match status" value="1"/>
</dbReference>
<keyword evidence="4 6" id="KW-0862">Zinc</keyword>
<evidence type="ECO:0000256" key="5">
    <source>
        <dbReference type="ARBA" id="ARBA00023002"/>
    </source>
</evidence>
<feature type="domain" description="Enoyl reductase (ER)" evidence="7">
    <location>
        <begin position="8"/>
        <end position="357"/>
    </location>
</feature>
<keyword evidence="5" id="KW-0560">Oxidoreductase</keyword>
<evidence type="ECO:0000259" key="7">
    <source>
        <dbReference type="SMART" id="SM00829"/>
    </source>
</evidence>
<evidence type="ECO:0000256" key="6">
    <source>
        <dbReference type="RuleBase" id="RU361277"/>
    </source>
</evidence>
<proteinExistence type="inferred from homology"/>
<dbReference type="GO" id="GO:0005737">
    <property type="term" value="C:cytoplasm"/>
    <property type="evidence" value="ECO:0007669"/>
    <property type="project" value="TreeGrafter"/>
</dbReference>
<dbReference type="PANTHER" id="PTHR43161:SF23">
    <property type="entry name" value="(R,R)-BUTANEDIOL DEHYDROGENASE-RELATED"/>
    <property type="match status" value="1"/>
</dbReference>
<dbReference type="CDD" id="cd08233">
    <property type="entry name" value="butanediol_DH_like"/>
    <property type="match status" value="1"/>
</dbReference>
<comment type="similarity">
    <text evidence="2 6">Belongs to the zinc-containing alcohol dehydrogenase family.</text>
</comment>
<dbReference type="InterPro" id="IPR020843">
    <property type="entry name" value="ER"/>
</dbReference>
<evidence type="ECO:0000256" key="3">
    <source>
        <dbReference type="ARBA" id="ARBA00022723"/>
    </source>
</evidence>
<keyword evidence="9" id="KW-1185">Reference proteome</keyword>
<dbReference type="SUPFAM" id="SSF51735">
    <property type="entry name" value="NAD(P)-binding Rossmann-fold domains"/>
    <property type="match status" value="1"/>
</dbReference>
<dbReference type="GO" id="GO:0008270">
    <property type="term" value="F:zinc ion binding"/>
    <property type="evidence" value="ECO:0007669"/>
    <property type="project" value="InterPro"/>
</dbReference>
<dbReference type="AlphaFoldDB" id="A0A9P5Y0H1"/>
<dbReference type="Proteomes" id="UP000807353">
    <property type="component" value="Unassembled WGS sequence"/>
</dbReference>
<dbReference type="PANTHER" id="PTHR43161">
    <property type="entry name" value="SORBITOL DEHYDROGENASE"/>
    <property type="match status" value="1"/>
</dbReference>
<dbReference type="InterPro" id="IPR002328">
    <property type="entry name" value="ADH_Zn_CS"/>
</dbReference>
<evidence type="ECO:0000256" key="4">
    <source>
        <dbReference type="ARBA" id="ARBA00022833"/>
    </source>
</evidence>
<evidence type="ECO:0000256" key="1">
    <source>
        <dbReference type="ARBA" id="ARBA00001947"/>
    </source>
</evidence>
<dbReference type="OrthoDB" id="3941538at2759"/>
<dbReference type="Gene3D" id="3.90.180.10">
    <property type="entry name" value="Medium-chain alcohol dehydrogenases, catalytic domain"/>
    <property type="match status" value="1"/>
</dbReference>
<dbReference type="InterPro" id="IPR036291">
    <property type="entry name" value="NAD(P)-bd_dom_sf"/>
</dbReference>
<dbReference type="InterPro" id="IPR013149">
    <property type="entry name" value="ADH-like_C"/>
</dbReference>
<accession>A0A9P5Y0H1</accession>
<dbReference type="SMART" id="SM00829">
    <property type="entry name" value="PKS_ER"/>
    <property type="match status" value="1"/>
</dbReference>
<dbReference type="GO" id="GO:0000721">
    <property type="term" value="F:(R,R)-butanediol dehydrogenase activity"/>
    <property type="evidence" value="ECO:0007669"/>
    <property type="project" value="TreeGrafter"/>
</dbReference>
<dbReference type="Gene3D" id="3.40.50.720">
    <property type="entry name" value="NAD(P)-binding Rossmann-like Domain"/>
    <property type="match status" value="1"/>
</dbReference>
<organism evidence="8 9">
    <name type="scientific">Collybia nuda</name>
    <dbReference type="NCBI Taxonomy" id="64659"/>
    <lineage>
        <taxon>Eukaryota</taxon>
        <taxon>Fungi</taxon>
        <taxon>Dikarya</taxon>
        <taxon>Basidiomycota</taxon>
        <taxon>Agaricomycotina</taxon>
        <taxon>Agaricomycetes</taxon>
        <taxon>Agaricomycetidae</taxon>
        <taxon>Agaricales</taxon>
        <taxon>Tricholomatineae</taxon>
        <taxon>Clitocybaceae</taxon>
        <taxon>Collybia</taxon>
    </lineage>
</organism>
<evidence type="ECO:0000313" key="8">
    <source>
        <dbReference type="EMBL" id="KAF9460064.1"/>
    </source>
</evidence>
<evidence type="ECO:0000256" key="2">
    <source>
        <dbReference type="ARBA" id="ARBA00008072"/>
    </source>
</evidence>
<dbReference type="EMBL" id="MU150305">
    <property type="protein sequence ID" value="KAF9460064.1"/>
    <property type="molecule type" value="Genomic_DNA"/>
</dbReference>